<dbReference type="EMBL" id="GBRH01169652">
    <property type="protein sequence ID" value="JAE28244.1"/>
    <property type="molecule type" value="Transcribed_RNA"/>
</dbReference>
<reference evidence="1" key="1">
    <citation type="submission" date="2014-09" db="EMBL/GenBank/DDBJ databases">
        <authorList>
            <person name="Magalhaes I.L.F."/>
            <person name="Oliveira U."/>
            <person name="Santos F.R."/>
            <person name="Vidigal T.H.D.A."/>
            <person name="Brescovit A.D."/>
            <person name="Santos A.J."/>
        </authorList>
    </citation>
    <scope>NUCLEOTIDE SEQUENCE</scope>
    <source>
        <tissue evidence="1">Shoot tissue taken approximately 20 cm above the soil surface</tissue>
    </source>
</reference>
<name>A0A0A9GXH2_ARUDO</name>
<accession>A0A0A9GXH2</accession>
<reference evidence="1" key="2">
    <citation type="journal article" date="2015" name="Data Brief">
        <title>Shoot transcriptome of the giant reed, Arundo donax.</title>
        <authorList>
            <person name="Barrero R.A."/>
            <person name="Guerrero F.D."/>
            <person name="Moolhuijzen P."/>
            <person name="Goolsby J.A."/>
            <person name="Tidwell J."/>
            <person name="Bellgard S.E."/>
            <person name="Bellgard M.I."/>
        </authorList>
    </citation>
    <scope>NUCLEOTIDE SEQUENCE</scope>
    <source>
        <tissue evidence="1">Shoot tissue taken approximately 20 cm above the soil surface</tissue>
    </source>
</reference>
<evidence type="ECO:0000313" key="1">
    <source>
        <dbReference type="EMBL" id="JAE28244.1"/>
    </source>
</evidence>
<sequence length="9" mass="1036">MSAAWLNML</sequence>
<proteinExistence type="predicted"/>
<organism evidence="1">
    <name type="scientific">Arundo donax</name>
    <name type="common">Giant reed</name>
    <name type="synonym">Donax arundinaceus</name>
    <dbReference type="NCBI Taxonomy" id="35708"/>
    <lineage>
        <taxon>Eukaryota</taxon>
        <taxon>Viridiplantae</taxon>
        <taxon>Streptophyta</taxon>
        <taxon>Embryophyta</taxon>
        <taxon>Tracheophyta</taxon>
        <taxon>Spermatophyta</taxon>
        <taxon>Magnoliopsida</taxon>
        <taxon>Liliopsida</taxon>
        <taxon>Poales</taxon>
        <taxon>Poaceae</taxon>
        <taxon>PACMAD clade</taxon>
        <taxon>Arundinoideae</taxon>
        <taxon>Arundineae</taxon>
        <taxon>Arundo</taxon>
    </lineage>
</organism>
<protein>
    <submittedName>
        <fullName evidence="1">Uncharacterized protein</fullName>
    </submittedName>
</protein>